<evidence type="ECO:0000256" key="7">
    <source>
        <dbReference type="SAM" id="Phobius"/>
    </source>
</evidence>
<dbReference type="FunFam" id="1.20.1250.20:FF:000011">
    <property type="entry name" value="MFS multidrug transporter, putative"/>
    <property type="match status" value="1"/>
</dbReference>
<feature type="transmembrane region" description="Helical" evidence="7">
    <location>
        <begin position="706"/>
        <end position="729"/>
    </location>
</feature>
<dbReference type="PANTHER" id="PTHR23502:SF68">
    <property type="entry name" value="MULTIDRUG TRANSPORTER, PUTATIVE (AFU_ORTHOLOGUE AFUA_3G01120)-RELATED"/>
    <property type="match status" value="1"/>
</dbReference>
<evidence type="ECO:0000256" key="3">
    <source>
        <dbReference type="ARBA" id="ARBA00022692"/>
    </source>
</evidence>
<feature type="transmembrane region" description="Helical" evidence="7">
    <location>
        <begin position="616"/>
        <end position="635"/>
    </location>
</feature>
<proteinExistence type="inferred from homology"/>
<dbReference type="Proteomes" id="UP000664203">
    <property type="component" value="Unassembled WGS sequence"/>
</dbReference>
<comment type="similarity">
    <text evidence="2">Belongs to the major facilitator superfamily.</text>
</comment>
<dbReference type="SUPFAM" id="SSF103473">
    <property type="entry name" value="MFS general substrate transporter"/>
    <property type="match status" value="1"/>
</dbReference>
<organism evidence="9 10">
    <name type="scientific">Alectoria fallacina</name>
    <dbReference type="NCBI Taxonomy" id="1903189"/>
    <lineage>
        <taxon>Eukaryota</taxon>
        <taxon>Fungi</taxon>
        <taxon>Dikarya</taxon>
        <taxon>Ascomycota</taxon>
        <taxon>Pezizomycotina</taxon>
        <taxon>Lecanoromycetes</taxon>
        <taxon>OSLEUM clade</taxon>
        <taxon>Lecanoromycetidae</taxon>
        <taxon>Lecanorales</taxon>
        <taxon>Lecanorineae</taxon>
        <taxon>Parmeliaceae</taxon>
        <taxon>Alectoria</taxon>
    </lineage>
</organism>
<dbReference type="Pfam" id="PF07690">
    <property type="entry name" value="MFS_1"/>
    <property type="match status" value="1"/>
</dbReference>
<keyword evidence="5 7" id="KW-0472">Membrane</keyword>
<feature type="transmembrane region" description="Helical" evidence="7">
    <location>
        <begin position="414"/>
        <end position="433"/>
    </location>
</feature>
<evidence type="ECO:0000256" key="4">
    <source>
        <dbReference type="ARBA" id="ARBA00022989"/>
    </source>
</evidence>
<evidence type="ECO:0000313" key="10">
    <source>
        <dbReference type="Proteomes" id="UP000664203"/>
    </source>
</evidence>
<dbReference type="PANTHER" id="PTHR23502">
    <property type="entry name" value="MAJOR FACILITATOR SUPERFAMILY"/>
    <property type="match status" value="1"/>
</dbReference>
<dbReference type="OrthoDB" id="3936150at2759"/>
<evidence type="ECO:0000256" key="2">
    <source>
        <dbReference type="ARBA" id="ARBA00008335"/>
    </source>
</evidence>
<feature type="transmembrane region" description="Helical" evidence="7">
    <location>
        <begin position="741"/>
        <end position="763"/>
    </location>
</feature>
<feature type="compositionally biased region" description="Polar residues" evidence="6">
    <location>
        <begin position="38"/>
        <end position="90"/>
    </location>
</feature>
<feature type="transmembrane region" description="Helical" evidence="7">
    <location>
        <begin position="383"/>
        <end position="402"/>
    </location>
</feature>
<dbReference type="PROSITE" id="PS50850">
    <property type="entry name" value="MFS"/>
    <property type="match status" value="1"/>
</dbReference>
<name>A0A8H3ELV4_9LECA</name>
<dbReference type="GO" id="GO:0016020">
    <property type="term" value="C:membrane"/>
    <property type="evidence" value="ECO:0007669"/>
    <property type="project" value="UniProtKB-SubCell"/>
</dbReference>
<protein>
    <recommendedName>
        <fullName evidence="8">Major facilitator superfamily (MFS) profile domain-containing protein</fullName>
    </recommendedName>
</protein>
<accession>A0A8H3ELV4</accession>
<evidence type="ECO:0000256" key="6">
    <source>
        <dbReference type="SAM" id="MobiDB-lite"/>
    </source>
</evidence>
<gene>
    <name evidence="9" type="ORF">ALECFALPRED_004368</name>
</gene>
<dbReference type="InterPro" id="IPR020846">
    <property type="entry name" value="MFS_dom"/>
</dbReference>
<feature type="transmembrane region" description="Helical" evidence="7">
    <location>
        <begin position="673"/>
        <end position="694"/>
    </location>
</feature>
<keyword evidence="3 7" id="KW-0812">Transmembrane</keyword>
<sequence>MNAEYALAEAIGGNNNQSQQEQREQTAALDGHDADIPTETQSSASTEAFTTPTQEYHPTFPSYAQSTALPESHNPTATAETKSLTSTTDVFSEAAEQPSSSTAPVAASSNISPVGQHAGIPAAHKYSPSGLTPSTIAQWAPEKGSSALSQDSSTAGATVPVWQDVVESRSLEKALTPGPEEKDPWIAPGTVSGSVVRAPLTAPGEISLSNPNIATKNEAIPALIPEVAPEATPSTDPEKTLESAPDFAPSSIPEVAYSADPEKVPPSTVQAPNGKGSPASSNLEKEIDLEAGHRSEESDKKEPETIQREVDPDMVDWDGPDDPKNPVNWSEKLKWANVAVISSITFLTQVALDVSSIDPLASSMLAPAVPELTTEFKSTNQELASFVVSVYILGYAFGPITIAPLSELYGRVPVYHVCNVLFIVFTVACAVSTNLNMLIGWRFLQGTFGSCPLTIGGGTISDMIIQEKRGGVMAIWALGPLMGPVIGPVAGGYLAQAKGWRWLFWVIAMAAGVITISAFFSLRESYPPILLERKAIKLRKETGNEKLRSKLASPLSPAALFKIAIVRPMKLLFLSPIVLALSTYMAVVYGYLYLLFTTITEVYQKQYHFSQGKVGLTYLGIGVGSLFGVVIFGIASDRIVKAKSKTGEMKAEYRLPPMIPGSFIIPIGSDKHVYWFVPVLGTGMVGLGLLATFMPIQTYLVDAFTIYAASALAANTVLRSLVGALLPLAGQKMYATLGLGWGNSLLAFIAVAMCPIPIIFYRYGERIRKNPRFQVKL</sequence>
<feature type="transmembrane region" description="Helical" evidence="7">
    <location>
        <begin position="571"/>
        <end position="596"/>
    </location>
</feature>
<dbReference type="Gene3D" id="1.20.1250.20">
    <property type="entry name" value="MFS general substrate transporter like domains"/>
    <property type="match status" value="1"/>
</dbReference>
<dbReference type="CDD" id="cd17323">
    <property type="entry name" value="MFS_Tpo1_MDR_like"/>
    <property type="match status" value="1"/>
</dbReference>
<feature type="transmembrane region" description="Helical" evidence="7">
    <location>
        <begin position="502"/>
        <end position="522"/>
    </location>
</feature>
<evidence type="ECO:0000256" key="1">
    <source>
        <dbReference type="ARBA" id="ARBA00004141"/>
    </source>
</evidence>
<dbReference type="InterPro" id="IPR036259">
    <property type="entry name" value="MFS_trans_sf"/>
</dbReference>
<reference evidence="9" key="1">
    <citation type="submission" date="2021-03" db="EMBL/GenBank/DDBJ databases">
        <authorList>
            <person name="Tagirdzhanova G."/>
        </authorList>
    </citation>
    <scope>NUCLEOTIDE SEQUENCE</scope>
</reference>
<feature type="domain" description="Major facilitator superfamily (MFS) profile" evidence="8">
    <location>
        <begin position="339"/>
        <end position="767"/>
    </location>
</feature>
<feature type="region of interest" description="Disordered" evidence="6">
    <location>
        <begin position="170"/>
        <end position="190"/>
    </location>
</feature>
<feature type="region of interest" description="Disordered" evidence="6">
    <location>
        <begin position="1"/>
        <end position="156"/>
    </location>
</feature>
<evidence type="ECO:0000259" key="8">
    <source>
        <dbReference type="PROSITE" id="PS50850"/>
    </source>
</evidence>
<evidence type="ECO:0000313" key="9">
    <source>
        <dbReference type="EMBL" id="CAF9908277.1"/>
    </source>
</evidence>
<dbReference type="EMBL" id="CAJPDR010000027">
    <property type="protein sequence ID" value="CAF9908277.1"/>
    <property type="molecule type" value="Genomic_DNA"/>
</dbReference>
<feature type="compositionally biased region" description="Basic and acidic residues" evidence="6">
    <location>
        <begin position="283"/>
        <end position="311"/>
    </location>
</feature>
<evidence type="ECO:0000256" key="5">
    <source>
        <dbReference type="ARBA" id="ARBA00023136"/>
    </source>
</evidence>
<dbReference type="AlphaFoldDB" id="A0A8H3ELV4"/>
<feature type="region of interest" description="Disordered" evidence="6">
    <location>
        <begin position="227"/>
        <end position="321"/>
    </location>
</feature>
<dbReference type="InterPro" id="IPR011701">
    <property type="entry name" value="MFS"/>
</dbReference>
<feature type="compositionally biased region" description="Low complexity" evidence="6">
    <location>
        <begin position="98"/>
        <end position="109"/>
    </location>
</feature>
<keyword evidence="10" id="KW-1185">Reference proteome</keyword>
<keyword evidence="4 7" id="KW-1133">Transmembrane helix</keyword>
<comment type="subcellular location">
    <subcellularLocation>
        <location evidence="1">Membrane</location>
        <topology evidence="1">Multi-pass membrane protein</topology>
    </subcellularLocation>
</comment>
<feature type="compositionally biased region" description="Polar residues" evidence="6">
    <location>
        <begin position="146"/>
        <end position="156"/>
    </location>
</feature>
<dbReference type="GO" id="GO:0022857">
    <property type="term" value="F:transmembrane transporter activity"/>
    <property type="evidence" value="ECO:0007669"/>
    <property type="project" value="InterPro"/>
</dbReference>
<feature type="transmembrane region" description="Helical" evidence="7">
    <location>
        <begin position="472"/>
        <end position="496"/>
    </location>
</feature>
<comment type="caution">
    <text evidence="9">The sequence shown here is derived from an EMBL/GenBank/DDBJ whole genome shotgun (WGS) entry which is preliminary data.</text>
</comment>